<gene>
    <name evidence="2" type="ORF">AMORRO_LOCUS3596</name>
</gene>
<accession>A0A9N8ZVK9</accession>
<comment type="caution">
    <text evidence="2">The sequence shown here is derived from an EMBL/GenBank/DDBJ whole genome shotgun (WGS) entry which is preliminary data.</text>
</comment>
<dbReference type="AlphaFoldDB" id="A0A9N8ZVK9"/>
<dbReference type="SUPFAM" id="SSF55008">
    <property type="entry name" value="HMA, heavy metal-associated domain"/>
    <property type="match status" value="1"/>
</dbReference>
<dbReference type="Gene3D" id="3.30.70.100">
    <property type="match status" value="1"/>
</dbReference>
<protein>
    <submittedName>
        <fullName evidence="2">1474_t:CDS:1</fullName>
    </submittedName>
</protein>
<feature type="transmembrane region" description="Helical" evidence="1">
    <location>
        <begin position="81"/>
        <end position="99"/>
    </location>
</feature>
<sequence length="194" mass="21988">MKTENPRNFLDSPKLTYLSAILTGLLSSSCCIIQLVFNIFSIGCAGFSILTPYRPIFLSFTTILIITTITRYGLKSRRALITILISLFLCISPELVAFYNQGNIPSTQKFFSVNLEKEVFLLEIYGISCEGCTNRIKNYFDSKPNVIESKVFFENQSAIVSVVPGTYEVSDFESWVKIVDFRYTGKVIQRYITS</sequence>
<keyword evidence="1" id="KW-1133">Transmembrane helix</keyword>
<dbReference type="OrthoDB" id="689350at2759"/>
<dbReference type="EMBL" id="CAJVPV010001789">
    <property type="protein sequence ID" value="CAG8508253.1"/>
    <property type="molecule type" value="Genomic_DNA"/>
</dbReference>
<dbReference type="InterPro" id="IPR006121">
    <property type="entry name" value="HMA_dom"/>
</dbReference>
<dbReference type="CDD" id="cd00371">
    <property type="entry name" value="HMA"/>
    <property type="match status" value="1"/>
</dbReference>
<evidence type="ECO:0000313" key="2">
    <source>
        <dbReference type="EMBL" id="CAG8508253.1"/>
    </source>
</evidence>
<dbReference type="Proteomes" id="UP000789342">
    <property type="component" value="Unassembled WGS sequence"/>
</dbReference>
<keyword evidence="3" id="KW-1185">Reference proteome</keyword>
<reference evidence="2" key="1">
    <citation type="submission" date="2021-06" db="EMBL/GenBank/DDBJ databases">
        <authorList>
            <person name="Kallberg Y."/>
            <person name="Tangrot J."/>
            <person name="Rosling A."/>
        </authorList>
    </citation>
    <scope>NUCLEOTIDE SEQUENCE</scope>
    <source>
        <strain evidence="2">CL551</strain>
    </source>
</reference>
<dbReference type="InterPro" id="IPR036163">
    <property type="entry name" value="HMA_dom_sf"/>
</dbReference>
<dbReference type="GO" id="GO:0046872">
    <property type="term" value="F:metal ion binding"/>
    <property type="evidence" value="ECO:0007669"/>
    <property type="project" value="InterPro"/>
</dbReference>
<proteinExistence type="predicted"/>
<feature type="transmembrane region" description="Helical" evidence="1">
    <location>
        <begin position="56"/>
        <end position="74"/>
    </location>
</feature>
<keyword evidence="1" id="KW-0472">Membrane</keyword>
<evidence type="ECO:0000256" key="1">
    <source>
        <dbReference type="SAM" id="Phobius"/>
    </source>
</evidence>
<dbReference type="PROSITE" id="PS51257">
    <property type="entry name" value="PROKAR_LIPOPROTEIN"/>
    <property type="match status" value="1"/>
</dbReference>
<feature type="transmembrane region" description="Helical" evidence="1">
    <location>
        <begin position="21"/>
        <end position="50"/>
    </location>
</feature>
<organism evidence="2 3">
    <name type="scientific">Acaulospora morrowiae</name>
    <dbReference type="NCBI Taxonomy" id="94023"/>
    <lineage>
        <taxon>Eukaryota</taxon>
        <taxon>Fungi</taxon>
        <taxon>Fungi incertae sedis</taxon>
        <taxon>Mucoromycota</taxon>
        <taxon>Glomeromycotina</taxon>
        <taxon>Glomeromycetes</taxon>
        <taxon>Diversisporales</taxon>
        <taxon>Acaulosporaceae</taxon>
        <taxon>Acaulospora</taxon>
    </lineage>
</organism>
<keyword evidence="1" id="KW-0812">Transmembrane</keyword>
<evidence type="ECO:0000313" key="3">
    <source>
        <dbReference type="Proteomes" id="UP000789342"/>
    </source>
</evidence>
<name>A0A9N8ZVK9_9GLOM</name>